<dbReference type="PROSITE" id="PS51918">
    <property type="entry name" value="RADICAL_SAM"/>
    <property type="match status" value="1"/>
</dbReference>
<dbReference type="PANTHER" id="PTHR43076">
    <property type="entry name" value="FO SYNTHASE (COFH)"/>
    <property type="match status" value="1"/>
</dbReference>
<comment type="cofactor">
    <cofactor evidence="1">
        <name>[4Fe-4S] cluster</name>
        <dbReference type="ChEBI" id="CHEBI:49883"/>
    </cofactor>
</comment>
<dbReference type="SMART" id="SM00729">
    <property type="entry name" value="Elp3"/>
    <property type="match status" value="1"/>
</dbReference>
<evidence type="ECO:0000313" key="12">
    <source>
        <dbReference type="EMBL" id="GAA4736310.1"/>
    </source>
</evidence>
<protein>
    <recommendedName>
        <fullName evidence="3">7,8-didemethyl-8-hydroxy-5-deazariboflavin synthase</fullName>
        <ecNumber evidence="3">4.3.1.32</ecNumber>
    </recommendedName>
</protein>
<dbReference type="InterPro" id="IPR034405">
    <property type="entry name" value="F420"/>
</dbReference>
<dbReference type="RefSeq" id="WP_345479145.1">
    <property type="nucleotide sequence ID" value="NZ_BAABLP010000001.1"/>
</dbReference>
<dbReference type="PANTHER" id="PTHR43076:SF1">
    <property type="entry name" value="LIPOYL SYNTHASE 2"/>
    <property type="match status" value="1"/>
</dbReference>
<dbReference type="EMBL" id="BAABLP010000001">
    <property type="protein sequence ID" value="GAA4736310.1"/>
    <property type="molecule type" value="Genomic_DNA"/>
</dbReference>
<evidence type="ECO:0000256" key="5">
    <source>
        <dbReference type="ARBA" id="ARBA00022691"/>
    </source>
</evidence>
<dbReference type="InterPro" id="IPR019939">
    <property type="entry name" value="CofG_family"/>
</dbReference>
<name>A0ABP8YPS8_9MICO</name>
<evidence type="ECO:0000256" key="8">
    <source>
        <dbReference type="ARBA" id="ARBA00023014"/>
    </source>
</evidence>
<evidence type="ECO:0000256" key="1">
    <source>
        <dbReference type="ARBA" id="ARBA00001966"/>
    </source>
</evidence>
<keyword evidence="4" id="KW-0004">4Fe-4S</keyword>
<dbReference type="CDD" id="cd01335">
    <property type="entry name" value="Radical_SAM"/>
    <property type="match status" value="1"/>
</dbReference>
<keyword evidence="13" id="KW-1185">Reference proteome</keyword>
<evidence type="ECO:0000313" key="13">
    <source>
        <dbReference type="Proteomes" id="UP001500121"/>
    </source>
</evidence>
<keyword evidence="5" id="KW-0949">S-adenosyl-L-methionine</keyword>
<comment type="pathway">
    <text evidence="2">Cofactor biosynthesis; coenzyme F0 biosynthesis.</text>
</comment>
<evidence type="ECO:0000256" key="6">
    <source>
        <dbReference type="ARBA" id="ARBA00022723"/>
    </source>
</evidence>
<dbReference type="SFLD" id="SFLDG01064">
    <property type="entry name" value="F420__menaquinone_cofactor_bio"/>
    <property type="match status" value="1"/>
</dbReference>
<dbReference type="Pfam" id="PF04055">
    <property type="entry name" value="Radical_SAM"/>
    <property type="match status" value="1"/>
</dbReference>
<dbReference type="Gene3D" id="3.20.20.70">
    <property type="entry name" value="Aldolase class I"/>
    <property type="match status" value="2"/>
</dbReference>
<dbReference type="InterPro" id="IPR006638">
    <property type="entry name" value="Elp3/MiaA/NifB-like_rSAM"/>
</dbReference>
<keyword evidence="9" id="KW-0456">Lyase</keyword>
<dbReference type="Proteomes" id="UP001500121">
    <property type="component" value="Unassembled WGS sequence"/>
</dbReference>
<comment type="catalytic activity">
    <reaction evidence="10">
        <text>5-amino-5-(4-hydroxybenzyl)-6-(D-ribitylimino)-5,6-dihydrouracil + S-adenosyl-L-methionine = 7,8-didemethyl-8-hydroxy-5-deazariboflavin + 5'-deoxyadenosine + L-methionine + NH4(+) + H(+)</text>
        <dbReference type="Rhea" id="RHEA:55204"/>
        <dbReference type="ChEBI" id="CHEBI:15378"/>
        <dbReference type="ChEBI" id="CHEBI:17319"/>
        <dbReference type="ChEBI" id="CHEBI:28938"/>
        <dbReference type="ChEBI" id="CHEBI:57844"/>
        <dbReference type="ChEBI" id="CHEBI:59789"/>
        <dbReference type="ChEBI" id="CHEBI:59904"/>
        <dbReference type="ChEBI" id="CHEBI:85936"/>
        <dbReference type="EC" id="4.3.1.32"/>
    </reaction>
</comment>
<dbReference type="InterPro" id="IPR007197">
    <property type="entry name" value="rSAM"/>
</dbReference>
<evidence type="ECO:0000256" key="10">
    <source>
        <dbReference type="ARBA" id="ARBA00048974"/>
    </source>
</evidence>
<keyword evidence="8" id="KW-0411">Iron-sulfur</keyword>
<gene>
    <name evidence="12" type="ORF">GCM10025783_03030</name>
</gene>
<dbReference type="HAMAP" id="MF_01611">
    <property type="entry name" value="FO_synth_sub1"/>
    <property type="match status" value="1"/>
</dbReference>
<evidence type="ECO:0000256" key="3">
    <source>
        <dbReference type="ARBA" id="ARBA00012126"/>
    </source>
</evidence>
<dbReference type="SFLD" id="SFLDS00029">
    <property type="entry name" value="Radical_SAM"/>
    <property type="match status" value="1"/>
</dbReference>
<evidence type="ECO:0000256" key="4">
    <source>
        <dbReference type="ARBA" id="ARBA00022485"/>
    </source>
</evidence>
<evidence type="ECO:0000256" key="9">
    <source>
        <dbReference type="ARBA" id="ARBA00023239"/>
    </source>
</evidence>
<dbReference type="SFLD" id="SFLDF00294">
    <property type="entry name" value="7_8-didemethyl-8-hydroxy-5-dea"/>
    <property type="match status" value="1"/>
</dbReference>
<dbReference type="InterPro" id="IPR058240">
    <property type="entry name" value="rSAM_sf"/>
</dbReference>
<evidence type="ECO:0000256" key="7">
    <source>
        <dbReference type="ARBA" id="ARBA00023004"/>
    </source>
</evidence>
<dbReference type="SFLD" id="SFLDG01388">
    <property type="entry name" value="7_8-didemethyl-8-hydroxy-5-dea"/>
    <property type="match status" value="1"/>
</dbReference>
<evidence type="ECO:0000256" key="2">
    <source>
        <dbReference type="ARBA" id="ARBA00004712"/>
    </source>
</evidence>
<dbReference type="InterPro" id="IPR013785">
    <property type="entry name" value="Aldolase_TIM"/>
</dbReference>
<dbReference type="EC" id="4.3.1.32" evidence="3"/>
<dbReference type="NCBIfam" id="TIGR03550">
    <property type="entry name" value="F420_cofG"/>
    <property type="match status" value="1"/>
</dbReference>
<reference evidence="13" key="1">
    <citation type="journal article" date="2019" name="Int. J. Syst. Evol. Microbiol.">
        <title>The Global Catalogue of Microorganisms (GCM) 10K type strain sequencing project: providing services to taxonomists for standard genome sequencing and annotation.</title>
        <authorList>
            <consortium name="The Broad Institute Genomics Platform"/>
            <consortium name="The Broad Institute Genome Sequencing Center for Infectious Disease"/>
            <person name="Wu L."/>
            <person name="Ma J."/>
        </authorList>
    </citation>
    <scope>NUCLEOTIDE SEQUENCE [LARGE SCALE GENOMIC DNA]</scope>
    <source>
        <strain evidence="13">JCM 19015</strain>
    </source>
</reference>
<proteinExistence type="inferred from homology"/>
<dbReference type="NCBIfam" id="NF004884">
    <property type="entry name" value="PRK06245.1"/>
    <property type="match status" value="1"/>
</dbReference>
<keyword evidence="6" id="KW-0479">Metal-binding</keyword>
<dbReference type="SUPFAM" id="SSF102114">
    <property type="entry name" value="Radical SAM enzymes"/>
    <property type="match status" value="2"/>
</dbReference>
<evidence type="ECO:0000259" key="11">
    <source>
        <dbReference type="PROSITE" id="PS51918"/>
    </source>
</evidence>
<organism evidence="12 13">
    <name type="scientific">Amnibacterium soli</name>
    <dbReference type="NCBI Taxonomy" id="1282736"/>
    <lineage>
        <taxon>Bacteria</taxon>
        <taxon>Bacillati</taxon>
        <taxon>Actinomycetota</taxon>
        <taxon>Actinomycetes</taxon>
        <taxon>Micrococcales</taxon>
        <taxon>Microbacteriaceae</taxon>
        <taxon>Amnibacterium</taxon>
    </lineage>
</organism>
<keyword evidence="7" id="KW-0408">Iron</keyword>
<sequence length="811" mass="85648">MVPVVRMLRVPEDDEAPVGRIRDALARAGRGERLDASTATALLAARGEELEALLVLASAARDAGAAARGGDTGRVITYSRKVFIPLTTLCRDRCHYCTFVDTPHGLARRGESLYLEPEQVLAIAREGAAAGCKEALFTLGDRPEARWSAAADWLAERGFASTLEYLGAMARLVLEETGLLPHLNPGVLTWAEFQRLRPLAPSMGMMLETTSVPLWSERGGAHFGSPDKDPALRLQVLEDAGRSRVPFTTGVLLGIGETLRDRAESLVAIRASHERWGQVQETIVQNFRAKSRTAMQGEPDLAADRYFAAVATARLVLGPEAHLQAPPNLTDPEELGTLLRAGIDDWGGVSPVTPDHVNPERPWPHLDDLARLTAEHGFLLRERLTAHPRWLGEEWIDPSLRDAVDRFDDGSGLALVGAERSVPAAPRAPAGLSALVGRAADDPDRLSDADWAVLLEADGADLDELAAAADAQRAAVLGDVMTFVANRNLDGAQWDPRRERGGLDADDVALLAAEAWAAGATEVCVQGPLHPDLDGDDHVALLAALRSGAPGVHVHGFRPAEILDGARRSGLAPEAFLARLRDAGLGSVPGTAARILDDRIRAALSGGTDVPAAEWVRLVGAAHRAGLTSTATMVHGHLETSRDVVAHLRALAAIQDDTGGFTELIAMPFVLADSPVGLPAGARPGPTLRETRAVHAVSRLLLAGRIDHVQAAWPKLGLGGAATVLAGGADDLGGLLLPGAAHPDAGAEAGRSITVADVDALAARLGRRVVQRTTAYGLADPERVAAVRRPRPAPLPAADAAARALLPMRVA</sequence>
<accession>A0ABP8YPS8</accession>
<feature type="domain" description="Radical SAM core" evidence="11">
    <location>
        <begin position="76"/>
        <end position="328"/>
    </location>
</feature>
<comment type="caution">
    <text evidence="12">The sequence shown here is derived from an EMBL/GenBank/DDBJ whole genome shotgun (WGS) entry which is preliminary data.</text>
</comment>